<dbReference type="RefSeq" id="WP_087714213.1">
    <property type="nucleotide sequence ID" value="NZ_MWPH01000001.1"/>
</dbReference>
<evidence type="ECO:0000259" key="2">
    <source>
        <dbReference type="Pfam" id="PF00561"/>
    </source>
</evidence>
<dbReference type="SUPFAM" id="SSF53474">
    <property type="entry name" value="alpha/beta-Hydrolases"/>
    <property type="match status" value="1"/>
</dbReference>
<organism evidence="3 4">
    <name type="scientific">Natronolimnobius baerhuensis</name>
    <dbReference type="NCBI Taxonomy" id="253108"/>
    <lineage>
        <taxon>Archaea</taxon>
        <taxon>Methanobacteriati</taxon>
        <taxon>Methanobacteriota</taxon>
        <taxon>Stenosarchaea group</taxon>
        <taxon>Halobacteria</taxon>
        <taxon>Halobacteriales</taxon>
        <taxon>Natrialbaceae</taxon>
        <taxon>Natronolimnobius</taxon>
    </lineage>
</organism>
<dbReference type="InterPro" id="IPR000073">
    <property type="entry name" value="AB_hydrolase_1"/>
</dbReference>
<comment type="caution">
    <text evidence="3">The sequence shown here is derived from an EMBL/GenBank/DDBJ whole genome shotgun (WGS) entry which is preliminary data.</text>
</comment>
<dbReference type="PRINTS" id="PR00111">
    <property type="entry name" value="ABHYDROLASE"/>
</dbReference>
<dbReference type="InterPro" id="IPR029058">
    <property type="entry name" value="AB_hydrolase_fold"/>
</dbReference>
<dbReference type="Pfam" id="PF00561">
    <property type="entry name" value="Abhydrolase_1"/>
    <property type="match status" value="1"/>
</dbReference>
<dbReference type="InterPro" id="IPR000639">
    <property type="entry name" value="Epox_hydrolase-like"/>
</dbReference>
<dbReference type="GO" id="GO:0016787">
    <property type="term" value="F:hydrolase activity"/>
    <property type="evidence" value="ECO:0007669"/>
    <property type="project" value="UniProtKB-KW"/>
</dbReference>
<evidence type="ECO:0000256" key="1">
    <source>
        <dbReference type="ARBA" id="ARBA00022801"/>
    </source>
</evidence>
<feature type="domain" description="AB hydrolase-1" evidence="2">
    <location>
        <begin position="39"/>
        <end position="286"/>
    </location>
</feature>
<dbReference type="Gene3D" id="3.40.50.1820">
    <property type="entry name" value="alpha/beta hydrolase"/>
    <property type="match status" value="1"/>
</dbReference>
<keyword evidence="1 3" id="KW-0378">Hydrolase</keyword>
<protein>
    <submittedName>
        <fullName evidence="3">Alpha/beta hydrolase</fullName>
    </submittedName>
</protein>
<dbReference type="EMBL" id="MWPH01000001">
    <property type="protein sequence ID" value="OVE86285.1"/>
    <property type="molecule type" value="Genomic_DNA"/>
</dbReference>
<reference evidence="3 4" key="1">
    <citation type="submission" date="2017-02" db="EMBL/GenBank/DDBJ databases">
        <title>Natronthermophilus aegyptiacus gen. nov.,sp. nov., an aerobic, extremely halophilic alkalithermophilic archaeon isolated from the athalassohaline Wadi An Natrun, Egypt.</title>
        <authorList>
            <person name="Zhao B."/>
        </authorList>
    </citation>
    <scope>NUCLEOTIDE SEQUENCE [LARGE SCALE GENOMIC DNA]</scope>
    <source>
        <strain evidence="3 4">CGMCC 1.3597</strain>
    </source>
</reference>
<name>A0A202EDI9_9EURY</name>
<evidence type="ECO:0000313" key="4">
    <source>
        <dbReference type="Proteomes" id="UP000196084"/>
    </source>
</evidence>
<dbReference type="PANTHER" id="PTHR43329">
    <property type="entry name" value="EPOXIDE HYDROLASE"/>
    <property type="match status" value="1"/>
</dbReference>
<proteinExistence type="predicted"/>
<accession>A0A202EDI9</accession>
<gene>
    <name evidence="3" type="ORF">B2G88_05755</name>
</gene>
<dbReference type="OrthoDB" id="299757at2157"/>
<dbReference type="AlphaFoldDB" id="A0A202EDI9"/>
<keyword evidence="4" id="KW-1185">Reference proteome</keyword>
<dbReference type="Proteomes" id="UP000196084">
    <property type="component" value="Unassembled WGS sequence"/>
</dbReference>
<sequence length="305" mass="34580">MASPLALEDSDSSTELTTEFRTINGIELHTVVAGDPADPLVVFLHGFPEYWGAWRRQIAPLVESGYRVLVPDQRGYNRSEKPRGVRAYRQPQLAADIAGLIESEGTGSAHVVGHDWGGMVAWDLALRYPEYVNRLTIANAPHPTAFRQHLLSNPAQIRRSWYAYCIQVPWLPERLCRYDDFRLLERALRDTAAPGTFTDDDLERYRRAWSVPGALSGMLNWYRASARYPPNPPREQIDAPTLVIWGTDDVALGTELALDSYEYCPREERRLELLEGTSHWVQHEHPERVTELLLEHAAAGDATHT</sequence>
<dbReference type="PRINTS" id="PR00412">
    <property type="entry name" value="EPOXHYDRLASE"/>
</dbReference>
<evidence type="ECO:0000313" key="3">
    <source>
        <dbReference type="EMBL" id="OVE86285.1"/>
    </source>
</evidence>